<dbReference type="InterPro" id="IPR006073">
    <property type="entry name" value="GTP-bd"/>
</dbReference>
<comment type="similarity">
    <text evidence="6">Belongs to the TRAFAC class OBG-HflX-like GTPase superfamily. HflX GTPase family.</text>
</comment>
<dbReference type="Pfam" id="PF01926">
    <property type="entry name" value="MMR_HSR1"/>
    <property type="match status" value="1"/>
</dbReference>
<dbReference type="FunFam" id="3.40.50.11060:FF:000001">
    <property type="entry name" value="GTPase HflX"/>
    <property type="match status" value="1"/>
</dbReference>
<dbReference type="GO" id="GO:0043022">
    <property type="term" value="F:ribosome binding"/>
    <property type="evidence" value="ECO:0007669"/>
    <property type="project" value="TreeGrafter"/>
</dbReference>
<dbReference type="EMBL" id="SMFU01000009">
    <property type="protein sequence ID" value="TCK05607.1"/>
    <property type="molecule type" value="Genomic_DNA"/>
</dbReference>
<dbReference type="InterPro" id="IPR027417">
    <property type="entry name" value="P-loop_NTPase"/>
</dbReference>
<reference evidence="11 12" key="1">
    <citation type="submission" date="2019-03" db="EMBL/GenBank/DDBJ databases">
        <title>Genomic Encyclopedia of Archaeal and Bacterial Type Strains, Phase II (KMG-II): from individual species to whole genera.</title>
        <authorList>
            <person name="Goeker M."/>
        </authorList>
    </citation>
    <scope>NUCLEOTIDE SEQUENCE [LARGE SCALE GENOMIC DNA]</scope>
    <source>
        <strain evidence="11 12">DSM 27697</strain>
    </source>
</reference>
<dbReference type="PANTHER" id="PTHR10229:SF0">
    <property type="entry name" value="GTP-BINDING PROTEIN 6-RELATED"/>
    <property type="match status" value="1"/>
</dbReference>
<comment type="function">
    <text evidence="6">GTPase that associates with the 50S ribosomal subunit and may have a role during protein synthesis or ribosome biogenesis.</text>
</comment>
<keyword evidence="9" id="KW-0175">Coiled coil</keyword>
<dbReference type="PROSITE" id="PS51705">
    <property type="entry name" value="G_HFLX"/>
    <property type="match status" value="1"/>
</dbReference>
<feature type="binding site" evidence="7">
    <location>
        <begin position="252"/>
        <end position="255"/>
    </location>
    <ligand>
        <name>GTP</name>
        <dbReference type="ChEBI" id="CHEBI:37565"/>
    </ligand>
</feature>
<dbReference type="InterPro" id="IPR035647">
    <property type="entry name" value="EFG_III/V"/>
</dbReference>
<keyword evidence="2 8" id="KW-0479">Metal-binding</keyword>
<keyword evidence="4 8" id="KW-0460">Magnesium</keyword>
<dbReference type="RefSeq" id="WP_132292819.1">
    <property type="nucleotide sequence ID" value="NZ_SMFU01000009.1"/>
</dbReference>
<evidence type="ECO:0000313" key="12">
    <source>
        <dbReference type="Proteomes" id="UP000294546"/>
    </source>
</evidence>
<keyword evidence="1 6" id="KW-0963">Cytoplasm</keyword>
<evidence type="ECO:0000256" key="7">
    <source>
        <dbReference type="PIRSR" id="PIRSR006809-1"/>
    </source>
</evidence>
<comment type="subcellular location">
    <subcellularLocation>
        <location evidence="6">Cytoplasm</location>
    </subcellularLocation>
    <text evidence="6">May associate with membranes.</text>
</comment>
<dbReference type="Gene3D" id="3.40.50.300">
    <property type="entry name" value="P-loop containing nucleotide triphosphate hydrolases"/>
    <property type="match status" value="1"/>
</dbReference>
<feature type="binding site" evidence="7">
    <location>
        <begin position="230"/>
        <end position="234"/>
    </location>
    <ligand>
        <name>GTP</name>
        <dbReference type="ChEBI" id="CHEBI:37565"/>
    </ligand>
</feature>
<dbReference type="PANTHER" id="PTHR10229">
    <property type="entry name" value="GTP-BINDING PROTEIN HFLX"/>
    <property type="match status" value="1"/>
</dbReference>
<evidence type="ECO:0000256" key="1">
    <source>
        <dbReference type="ARBA" id="ARBA00022490"/>
    </source>
</evidence>
<dbReference type="InterPro" id="IPR030394">
    <property type="entry name" value="G_HFLX_dom"/>
</dbReference>
<dbReference type="NCBIfam" id="NF008280">
    <property type="entry name" value="PRK11058.1"/>
    <property type="match status" value="1"/>
</dbReference>
<dbReference type="HAMAP" id="MF_00900">
    <property type="entry name" value="GTPase_HflX"/>
    <property type="match status" value="1"/>
</dbReference>
<keyword evidence="5 6" id="KW-0342">GTP-binding</keyword>
<dbReference type="Gene3D" id="6.10.250.2860">
    <property type="match status" value="1"/>
</dbReference>
<dbReference type="OrthoDB" id="9812272at2"/>
<dbReference type="Pfam" id="PF19275">
    <property type="entry name" value="HflX_C"/>
    <property type="match status" value="1"/>
</dbReference>
<dbReference type="GO" id="GO:0003924">
    <property type="term" value="F:GTPase activity"/>
    <property type="evidence" value="ECO:0007669"/>
    <property type="project" value="UniProtKB-UniRule"/>
</dbReference>
<evidence type="ECO:0000259" key="10">
    <source>
        <dbReference type="PROSITE" id="PS51705"/>
    </source>
</evidence>
<keyword evidence="3 6" id="KW-0547">Nucleotide-binding</keyword>
<dbReference type="GO" id="GO:0005525">
    <property type="term" value="F:GTP binding"/>
    <property type="evidence" value="ECO:0007669"/>
    <property type="project" value="UniProtKB-UniRule"/>
</dbReference>
<feature type="binding site" evidence="7">
    <location>
        <begin position="205"/>
        <end position="212"/>
    </location>
    <ligand>
        <name>GTP</name>
        <dbReference type="ChEBI" id="CHEBI:37565"/>
    </ligand>
</feature>
<dbReference type="Gene3D" id="3.40.50.11060">
    <property type="entry name" value="GTPase HflX, N-terminal domain"/>
    <property type="match status" value="1"/>
</dbReference>
<feature type="binding site" evidence="7">
    <location>
        <begin position="344"/>
        <end position="346"/>
    </location>
    <ligand>
        <name>GTP</name>
        <dbReference type="ChEBI" id="CHEBI:37565"/>
    </ligand>
</feature>
<dbReference type="GO" id="GO:0046872">
    <property type="term" value="F:metal ion binding"/>
    <property type="evidence" value="ECO:0007669"/>
    <property type="project" value="UniProtKB-KW"/>
</dbReference>
<feature type="binding site" evidence="8">
    <location>
        <position position="232"/>
    </location>
    <ligand>
        <name>Mg(2+)</name>
        <dbReference type="ChEBI" id="CHEBI:18420"/>
    </ligand>
</feature>
<dbReference type="InterPro" id="IPR025121">
    <property type="entry name" value="GTPase_HflX_N"/>
</dbReference>
<dbReference type="PRINTS" id="PR00326">
    <property type="entry name" value="GTP1OBG"/>
</dbReference>
<comment type="subunit">
    <text evidence="6">Monomer. Associates with the 50S ribosomal subunit.</text>
</comment>
<feature type="binding site" evidence="8">
    <location>
        <position position="212"/>
    </location>
    <ligand>
        <name>Mg(2+)</name>
        <dbReference type="ChEBI" id="CHEBI:18420"/>
    </ligand>
</feature>
<dbReference type="InterPro" id="IPR032305">
    <property type="entry name" value="GTP-bd_M"/>
</dbReference>
<organism evidence="11 12">
    <name type="scientific">Marinobacterium mangrovicola</name>
    <dbReference type="NCBI Taxonomy" id="1476959"/>
    <lineage>
        <taxon>Bacteria</taxon>
        <taxon>Pseudomonadati</taxon>
        <taxon>Pseudomonadota</taxon>
        <taxon>Gammaproteobacteria</taxon>
        <taxon>Oceanospirillales</taxon>
        <taxon>Oceanospirillaceae</taxon>
        <taxon>Marinobacterium</taxon>
    </lineage>
</organism>
<comment type="caution">
    <text evidence="11">The sequence shown here is derived from an EMBL/GenBank/DDBJ whole genome shotgun (WGS) entry which is preliminary data.</text>
</comment>
<evidence type="ECO:0000256" key="4">
    <source>
        <dbReference type="ARBA" id="ARBA00022842"/>
    </source>
</evidence>
<comment type="cofactor">
    <cofactor evidence="8">
        <name>Mg(2+)</name>
        <dbReference type="ChEBI" id="CHEBI:18420"/>
    </cofactor>
</comment>
<dbReference type="InterPro" id="IPR042108">
    <property type="entry name" value="GTPase_HflX_N_sf"/>
</dbReference>
<feature type="coiled-coil region" evidence="9">
    <location>
        <begin position="165"/>
        <end position="192"/>
    </location>
</feature>
<dbReference type="InterPro" id="IPR016496">
    <property type="entry name" value="GTPase_HflX"/>
</dbReference>
<dbReference type="Pfam" id="PF13167">
    <property type="entry name" value="GTP-bdg_N"/>
    <property type="match status" value="1"/>
</dbReference>
<proteinExistence type="inferred from homology"/>
<evidence type="ECO:0000256" key="8">
    <source>
        <dbReference type="PIRSR" id="PIRSR006809-2"/>
    </source>
</evidence>
<evidence type="ECO:0000256" key="5">
    <source>
        <dbReference type="ARBA" id="ARBA00023134"/>
    </source>
</evidence>
<dbReference type="NCBIfam" id="TIGR03156">
    <property type="entry name" value="GTP_HflX"/>
    <property type="match status" value="1"/>
</dbReference>
<dbReference type="FunFam" id="3.40.50.300:FF:000173">
    <property type="entry name" value="GTPase HflX"/>
    <property type="match status" value="1"/>
</dbReference>
<evidence type="ECO:0000256" key="3">
    <source>
        <dbReference type="ARBA" id="ARBA00022741"/>
    </source>
</evidence>
<gene>
    <name evidence="6" type="primary">hflX</name>
    <name evidence="11" type="ORF">CLV83_2535</name>
</gene>
<accession>A0A4R1GBM5</accession>
<evidence type="ECO:0000256" key="6">
    <source>
        <dbReference type="HAMAP-Rule" id="MF_00900"/>
    </source>
</evidence>
<dbReference type="PIRSF" id="PIRSF006809">
    <property type="entry name" value="GTP-binding_hflX_prd"/>
    <property type="match status" value="1"/>
</dbReference>
<dbReference type="SUPFAM" id="SSF54980">
    <property type="entry name" value="EF-G C-terminal domain-like"/>
    <property type="match status" value="1"/>
</dbReference>
<dbReference type="AlphaFoldDB" id="A0A4R1GBM5"/>
<dbReference type="InterPro" id="IPR045498">
    <property type="entry name" value="HflX_C"/>
</dbReference>
<dbReference type="Proteomes" id="UP000294546">
    <property type="component" value="Unassembled WGS sequence"/>
</dbReference>
<evidence type="ECO:0000256" key="2">
    <source>
        <dbReference type="ARBA" id="ARBA00022723"/>
    </source>
</evidence>
<dbReference type="Pfam" id="PF16360">
    <property type="entry name" value="GTP-bdg_M"/>
    <property type="match status" value="1"/>
</dbReference>
<evidence type="ECO:0000256" key="9">
    <source>
        <dbReference type="SAM" id="Coils"/>
    </source>
</evidence>
<dbReference type="GO" id="GO:0005737">
    <property type="term" value="C:cytoplasm"/>
    <property type="evidence" value="ECO:0007669"/>
    <property type="project" value="UniProtKB-SubCell"/>
</dbReference>
<dbReference type="SUPFAM" id="SSF52540">
    <property type="entry name" value="P-loop containing nucleoside triphosphate hydrolases"/>
    <property type="match status" value="1"/>
</dbReference>
<feature type="domain" description="Hflx-type G" evidence="10">
    <location>
        <begin position="199"/>
        <end position="366"/>
    </location>
</feature>
<feature type="binding site" evidence="7">
    <location>
        <begin position="318"/>
        <end position="321"/>
    </location>
    <ligand>
        <name>GTP</name>
        <dbReference type="ChEBI" id="CHEBI:37565"/>
    </ligand>
</feature>
<dbReference type="GO" id="GO:0097216">
    <property type="term" value="F:guanosine tetraphosphate binding"/>
    <property type="evidence" value="ECO:0007669"/>
    <property type="project" value="UniProtKB-ARBA"/>
</dbReference>
<name>A0A4R1GBM5_9GAMM</name>
<evidence type="ECO:0000313" key="11">
    <source>
        <dbReference type="EMBL" id="TCK05607.1"/>
    </source>
</evidence>
<sequence>MFFERPESGEIAILVHIELSSDADSEDPRELEELALSAGADPVAFLTGSRADPSPKFFLGAGKVDELRALVQSHQAELVIFNHALSPGQERNLEREIQCRVLDRTGLILDIFAQRARTHEGKLQVELAQLEHMSTRLVRGWTHLERQKGGIGLRGPGETQLETDRRLLRARIKSIQKRLEKVRTQREQGRRARQRAEVPTVSLVGYTNAGKSTLFNRITDSGVYAADQLFATLDPTLRRIELDDVGPAILADTVGFIKHLPHKLVESFRATLQETVEATLLLHVIDCQDEERQDHIDQVHNVLDEIGADEVPALQVFNKIDLLPGQGARVDRDEEGVPRRVWLSAQTGEGIELLMDAVRERLSGDMFHDTLSLTPEQGQFRARLYAQGAVVNERIEDDGRMSLEVRMPMRDIRQLLSRLSIPAERYLPEPVHEEDLW</sequence>
<protein>
    <recommendedName>
        <fullName evidence="6">GTPase HflX</fullName>
    </recommendedName>
    <alternativeName>
        <fullName evidence="6">GTP-binding protein HflX</fullName>
    </alternativeName>
</protein>
<keyword evidence="12" id="KW-1185">Reference proteome</keyword>
<dbReference type="CDD" id="cd01878">
    <property type="entry name" value="HflX"/>
    <property type="match status" value="1"/>
</dbReference>